<dbReference type="Gene3D" id="1.10.1040.10">
    <property type="entry name" value="N-(1-d-carboxylethyl)-l-norvaline Dehydrogenase, domain 2"/>
    <property type="match status" value="1"/>
</dbReference>
<keyword evidence="2" id="KW-0520">NAD</keyword>
<dbReference type="AlphaFoldDB" id="A0A918DC18"/>
<dbReference type="PIRSF" id="PIRSF000103">
    <property type="entry name" value="HIBADH"/>
    <property type="match status" value="1"/>
</dbReference>
<dbReference type="GO" id="GO:0050661">
    <property type="term" value="F:NADP binding"/>
    <property type="evidence" value="ECO:0007669"/>
    <property type="project" value="InterPro"/>
</dbReference>
<dbReference type="OrthoDB" id="9812907at2"/>
<proteinExistence type="predicted"/>
<dbReference type="GO" id="GO:0016491">
    <property type="term" value="F:oxidoreductase activity"/>
    <property type="evidence" value="ECO:0007669"/>
    <property type="project" value="UniProtKB-KW"/>
</dbReference>
<name>A0A918DC18_9RHOB</name>
<dbReference type="Proteomes" id="UP000598196">
    <property type="component" value="Unassembled WGS sequence"/>
</dbReference>
<evidence type="ECO:0000256" key="3">
    <source>
        <dbReference type="PIRSR" id="PIRSR000103-1"/>
    </source>
</evidence>
<keyword evidence="7" id="KW-1185">Reference proteome</keyword>
<dbReference type="Pfam" id="PF03446">
    <property type="entry name" value="NAD_binding_2"/>
    <property type="match status" value="1"/>
</dbReference>
<evidence type="ECO:0000256" key="1">
    <source>
        <dbReference type="ARBA" id="ARBA00023002"/>
    </source>
</evidence>
<accession>A0A918DC18</accession>
<feature type="domain" description="6-phosphogluconate dehydrogenase NADP-binding" evidence="4">
    <location>
        <begin position="2"/>
        <end position="153"/>
    </location>
</feature>
<protein>
    <submittedName>
        <fullName evidence="6">2-hydroxy-3-oxopropionate reductase</fullName>
    </submittedName>
</protein>
<dbReference type="Gene3D" id="3.40.50.720">
    <property type="entry name" value="NAD(P)-binding Rossmann-like Domain"/>
    <property type="match status" value="1"/>
</dbReference>
<dbReference type="PANTHER" id="PTHR43060:SF15">
    <property type="entry name" value="3-HYDROXYISOBUTYRATE DEHYDROGENASE-LIKE 1, MITOCHONDRIAL-RELATED"/>
    <property type="match status" value="1"/>
</dbReference>
<evidence type="ECO:0000256" key="2">
    <source>
        <dbReference type="ARBA" id="ARBA00023027"/>
    </source>
</evidence>
<dbReference type="EMBL" id="BMLP01000001">
    <property type="protein sequence ID" value="GGO29966.1"/>
    <property type="molecule type" value="Genomic_DNA"/>
</dbReference>
<dbReference type="RefSeq" id="WP_146284857.1">
    <property type="nucleotide sequence ID" value="NZ_BMLP01000001.1"/>
</dbReference>
<dbReference type="InterPro" id="IPR029154">
    <property type="entry name" value="HIBADH-like_NADP-bd"/>
</dbReference>
<dbReference type="InterPro" id="IPR006115">
    <property type="entry name" value="6PGDH_NADP-bd"/>
</dbReference>
<dbReference type="SUPFAM" id="SSF51735">
    <property type="entry name" value="NAD(P)-binding Rossmann-fold domains"/>
    <property type="match status" value="1"/>
</dbReference>
<comment type="caution">
    <text evidence="6">The sequence shown here is derived from an EMBL/GenBank/DDBJ whole genome shotgun (WGS) entry which is preliminary data.</text>
</comment>
<evidence type="ECO:0000259" key="4">
    <source>
        <dbReference type="Pfam" id="PF03446"/>
    </source>
</evidence>
<feature type="domain" description="3-hydroxyisobutyrate dehydrogenase-like NAD-binding" evidence="5">
    <location>
        <begin position="161"/>
        <end position="278"/>
    </location>
</feature>
<dbReference type="InterPro" id="IPR013328">
    <property type="entry name" value="6PGD_dom2"/>
</dbReference>
<dbReference type="Pfam" id="PF14833">
    <property type="entry name" value="NAD_binding_11"/>
    <property type="match status" value="1"/>
</dbReference>
<dbReference type="InterPro" id="IPR036291">
    <property type="entry name" value="NAD(P)-bd_dom_sf"/>
</dbReference>
<dbReference type="InterPro" id="IPR008927">
    <property type="entry name" value="6-PGluconate_DH-like_C_sf"/>
</dbReference>
<organism evidence="6 7">
    <name type="scientific">Gemmobacter aquaticus</name>
    <dbReference type="NCBI Taxonomy" id="490185"/>
    <lineage>
        <taxon>Bacteria</taxon>
        <taxon>Pseudomonadati</taxon>
        <taxon>Pseudomonadota</taxon>
        <taxon>Alphaproteobacteria</taxon>
        <taxon>Rhodobacterales</taxon>
        <taxon>Paracoccaceae</taxon>
        <taxon>Gemmobacter</taxon>
    </lineage>
</organism>
<evidence type="ECO:0000313" key="6">
    <source>
        <dbReference type="EMBL" id="GGO29966.1"/>
    </source>
</evidence>
<feature type="active site" evidence="3">
    <location>
        <position position="167"/>
    </location>
</feature>
<reference evidence="6 7" key="1">
    <citation type="journal article" date="2014" name="Int. J. Syst. Evol. Microbiol.">
        <title>Complete genome sequence of Corynebacterium casei LMG S-19264T (=DSM 44701T), isolated from a smear-ripened cheese.</title>
        <authorList>
            <consortium name="US DOE Joint Genome Institute (JGI-PGF)"/>
            <person name="Walter F."/>
            <person name="Albersmeier A."/>
            <person name="Kalinowski J."/>
            <person name="Ruckert C."/>
        </authorList>
    </citation>
    <scope>NUCLEOTIDE SEQUENCE [LARGE SCALE GENOMIC DNA]</scope>
    <source>
        <strain evidence="6 7">CGMCC 1.7029</strain>
    </source>
</reference>
<gene>
    <name evidence="6" type="ORF">GCM10010991_14400</name>
</gene>
<keyword evidence="1" id="KW-0560">Oxidoreductase</keyword>
<dbReference type="PANTHER" id="PTHR43060">
    <property type="entry name" value="3-HYDROXYISOBUTYRATE DEHYDROGENASE-LIKE 1, MITOCHONDRIAL-RELATED"/>
    <property type="match status" value="1"/>
</dbReference>
<dbReference type="SUPFAM" id="SSF48179">
    <property type="entry name" value="6-phosphogluconate dehydrogenase C-terminal domain-like"/>
    <property type="match status" value="1"/>
</dbReference>
<sequence>MKIAVLGTGLMGAPMARRLAAAGHEVTVWNRNAARSAALADVAQTAPTPAAAVAEADLVIIMLLDGPATRAVLLDQGALAAARAGACFIDMGSVDPATDRALAAMAQARGCGYLDAPVSGGVVGAEAGTLSIFVGGDADLAGRMAPVLRILGRPSYLGASGAGQVAKLANQLIVAITIGAVAEGLRLGAEGGCDPAALREALRGGFADSRILELHGRRMVEGDFLPGGRSSAQLKDLDNAMVLASDTDLDLPLSKTVQAAFRDLVEVQQGADLDHSAYWLWLNQRS</sequence>
<dbReference type="InterPro" id="IPR015815">
    <property type="entry name" value="HIBADH-related"/>
</dbReference>
<dbReference type="GO" id="GO:0051287">
    <property type="term" value="F:NAD binding"/>
    <property type="evidence" value="ECO:0007669"/>
    <property type="project" value="InterPro"/>
</dbReference>
<evidence type="ECO:0000259" key="5">
    <source>
        <dbReference type="Pfam" id="PF14833"/>
    </source>
</evidence>
<evidence type="ECO:0000313" key="7">
    <source>
        <dbReference type="Proteomes" id="UP000598196"/>
    </source>
</evidence>